<name>A0A117R113_9ACTN</name>
<dbReference type="InterPro" id="IPR036366">
    <property type="entry name" value="PGBDSf"/>
</dbReference>
<keyword evidence="2" id="KW-0175">Coiled coil</keyword>
<evidence type="ECO:0000256" key="2">
    <source>
        <dbReference type="ARBA" id="ARBA00023054"/>
    </source>
</evidence>
<feature type="chain" id="PRO_5038410520" evidence="4">
    <location>
        <begin position="24"/>
        <end position="473"/>
    </location>
</feature>
<accession>A0A117R113</accession>
<evidence type="ECO:0000256" key="4">
    <source>
        <dbReference type="SAM" id="SignalP"/>
    </source>
</evidence>
<reference evidence="6 7" key="1">
    <citation type="submission" date="2015-10" db="EMBL/GenBank/DDBJ databases">
        <title>Draft genome sequence of Streptomyces canus DSM 40017, type strain for the species Streptomyces canus.</title>
        <authorList>
            <person name="Ruckert C."/>
            <person name="Winkler A."/>
            <person name="Kalinowski J."/>
            <person name="Kampfer P."/>
            <person name="Glaeser S."/>
        </authorList>
    </citation>
    <scope>NUCLEOTIDE SEQUENCE [LARGE SCALE GENOMIC DNA]</scope>
    <source>
        <strain evidence="6 7">DSM 40017</strain>
    </source>
</reference>
<dbReference type="Gene3D" id="2.40.420.20">
    <property type="match status" value="1"/>
</dbReference>
<comment type="caution">
    <text evidence="6">The sequence shown here is derived from an EMBL/GenBank/DDBJ whole genome shotgun (WGS) entry which is preliminary data.</text>
</comment>
<protein>
    <submittedName>
        <fullName evidence="6">Peptidoglycan-binding protein</fullName>
    </submittedName>
</protein>
<dbReference type="InterPro" id="IPR050465">
    <property type="entry name" value="UPF0194_transport"/>
</dbReference>
<dbReference type="Pfam" id="PF01471">
    <property type="entry name" value="PG_binding_1"/>
    <property type="match status" value="1"/>
</dbReference>
<feature type="compositionally biased region" description="Basic and acidic residues" evidence="3">
    <location>
        <begin position="192"/>
        <end position="201"/>
    </location>
</feature>
<dbReference type="PANTHER" id="PTHR32347:SF23">
    <property type="entry name" value="BLL5650 PROTEIN"/>
    <property type="match status" value="1"/>
</dbReference>
<dbReference type="Gene3D" id="1.10.101.10">
    <property type="entry name" value="PGBD-like superfamily/PGBD"/>
    <property type="match status" value="1"/>
</dbReference>
<dbReference type="AlphaFoldDB" id="A0A117R113"/>
<dbReference type="SUPFAM" id="SSF47090">
    <property type="entry name" value="PGBD-like"/>
    <property type="match status" value="1"/>
</dbReference>
<feature type="compositionally biased region" description="Polar residues" evidence="3">
    <location>
        <begin position="203"/>
        <end position="217"/>
    </location>
</feature>
<dbReference type="EMBL" id="LMWU01000028">
    <property type="protein sequence ID" value="KUN65146.1"/>
    <property type="molecule type" value="Genomic_DNA"/>
</dbReference>
<feature type="signal peptide" evidence="4">
    <location>
        <begin position="1"/>
        <end position="23"/>
    </location>
</feature>
<dbReference type="Proteomes" id="UP000053669">
    <property type="component" value="Unassembled WGS sequence"/>
</dbReference>
<comment type="subcellular location">
    <subcellularLocation>
        <location evidence="1">Cell envelope</location>
    </subcellularLocation>
</comment>
<evidence type="ECO:0000259" key="5">
    <source>
        <dbReference type="Pfam" id="PF01471"/>
    </source>
</evidence>
<feature type="domain" description="Peptidoglycan binding-like" evidence="5">
    <location>
        <begin position="132"/>
        <end position="168"/>
    </location>
</feature>
<proteinExistence type="predicted"/>
<dbReference type="PANTHER" id="PTHR32347">
    <property type="entry name" value="EFFLUX SYSTEM COMPONENT YKNX-RELATED"/>
    <property type="match status" value="1"/>
</dbReference>
<feature type="region of interest" description="Disordered" evidence="3">
    <location>
        <begin position="331"/>
        <end position="374"/>
    </location>
</feature>
<dbReference type="InterPro" id="IPR002477">
    <property type="entry name" value="Peptidoglycan-bd-like"/>
</dbReference>
<feature type="compositionally biased region" description="Acidic residues" evidence="3">
    <location>
        <begin position="344"/>
        <end position="359"/>
    </location>
</feature>
<dbReference type="InterPro" id="IPR036365">
    <property type="entry name" value="PGBD-like_sf"/>
</dbReference>
<feature type="compositionally biased region" description="Acidic residues" evidence="3">
    <location>
        <begin position="181"/>
        <end position="191"/>
    </location>
</feature>
<gene>
    <name evidence="6" type="ORF">AQJ46_28325</name>
</gene>
<feature type="region of interest" description="Disordered" evidence="3">
    <location>
        <begin position="179"/>
        <end position="234"/>
    </location>
</feature>
<organism evidence="6 7">
    <name type="scientific">Streptomyces canus</name>
    <dbReference type="NCBI Taxonomy" id="58343"/>
    <lineage>
        <taxon>Bacteria</taxon>
        <taxon>Bacillati</taxon>
        <taxon>Actinomycetota</taxon>
        <taxon>Actinomycetes</taxon>
        <taxon>Kitasatosporales</taxon>
        <taxon>Streptomycetaceae</taxon>
        <taxon>Streptomyces</taxon>
        <taxon>Streptomyces aurantiacus group</taxon>
    </lineage>
</organism>
<evidence type="ECO:0000256" key="1">
    <source>
        <dbReference type="ARBA" id="ARBA00004196"/>
    </source>
</evidence>
<sequence>MTRRRWVAAVSVGSTLLAAAGFAASQVIKSPAQAAADTKPPAADVLTAPVERRVLKETVVLRGTVAAGQSVTVAPVASGGEGAAEPVVTKLPVDAGDTIRAGQLLLEVSGRPVFVLKGELPVYRDLKPGAKGDDVAQLQNALRNLGHGTGNDPSGTFRAGTKSALQAFYAGLGYDPRPAVDDDGEAVEAAEEGVRSAERALEQAQSAADTAAPSPSGTPADGEDGTNTGGGGDAEARRAVEWAREDLQTARQNLADAQAAAGPMLPAGEVVFLPGFPARVDSVSGAVGARVTAGVMTVSAGRLVVRGYLQERQKGLVRAGQRVEILAERSGTTVPGKVRSVSETLDEGQEQDGTSEDGSDGERAPAASQGYPVVVEPDKPLDRALARQEVRLTVEAGSTDGKALVVPVTAVSVGSDGKSAVTVVAADGTQRRVQVRAGTQGDGYVAVVPLGTGRLDPGALVVTGIRQAPGGGA</sequence>
<keyword evidence="4" id="KW-0732">Signal</keyword>
<dbReference type="STRING" id="58343.AQJ46_28325"/>
<evidence type="ECO:0000256" key="3">
    <source>
        <dbReference type="SAM" id="MobiDB-lite"/>
    </source>
</evidence>
<evidence type="ECO:0000313" key="6">
    <source>
        <dbReference type="EMBL" id="KUN65146.1"/>
    </source>
</evidence>
<evidence type="ECO:0000313" key="7">
    <source>
        <dbReference type="Proteomes" id="UP000053669"/>
    </source>
</evidence>
<dbReference type="GO" id="GO:0030313">
    <property type="term" value="C:cell envelope"/>
    <property type="evidence" value="ECO:0007669"/>
    <property type="project" value="UniProtKB-SubCell"/>
</dbReference>